<keyword evidence="1" id="KW-0812">Transmembrane</keyword>
<dbReference type="EMBL" id="IACN01075601">
    <property type="protein sequence ID" value="LAB57773.1"/>
    <property type="molecule type" value="Transcribed_RNA"/>
</dbReference>
<evidence type="ECO:0000256" key="1">
    <source>
        <dbReference type="SAM" id="Phobius"/>
    </source>
</evidence>
<keyword evidence="1" id="KW-1133">Transmembrane helix</keyword>
<name>A0A2D4PKZ6_MICSU</name>
<organism evidence="2">
    <name type="scientific">Micrurus surinamensis</name>
    <name type="common">Surinam coral snake</name>
    <dbReference type="NCBI Taxonomy" id="129470"/>
    <lineage>
        <taxon>Eukaryota</taxon>
        <taxon>Metazoa</taxon>
        <taxon>Chordata</taxon>
        <taxon>Craniata</taxon>
        <taxon>Vertebrata</taxon>
        <taxon>Euteleostomi</taxon>
        <taxon>Lepidosauria</taxon>
        <taxon>Squamata</taxon>
        <taxon>Bifurcata</taxon>
        <taxon>Unidentata</taxon>
        <taxon>Episquamata</taxon>
        <taxon>Toxicofera</taxon>
        <taxon>Serpentes</taxon>
        <taxon>Colubroidea</taxon>
        <taxon>Elapidae</taxon>
        <taxon>Elapinae</taxon>
        <taxon>Micrurus</taxon>
    </lineage>
</organism>
<sequence>MLRQDFPHTVLSHYLSSFLPSFPIFPFFLSFLFPLFLSCPFLDAKIFSKSMKTMILLFGHGGLNWHVTQPTHFACLKRIPVDYPSKKEVTSPTLGSAVMQTASYALMIFHVPKSCTCARNRHTHKIMGATVSRLLFYSRQTLE</sequence>
<feature type="transmembrane region" description="Helical" evidence="1">
    <location>
        <begin position="20"/>
        <end position="42"/>
    </location>
</feature>
<reference evidence="2" key="2">
    <citation type="submission" date="2017-11" db="EMBL/GenBank/DDBJ databases">
        <title>Coralsnake Venomics: Analyses of Venom Gland Transcriptomes and Proteomes of Six Brazilian Taxa.</title>
        <authorList>
            <person name="Aird S.D."/>
            <person name="Jorge da Silva N."/>
            <person name="Qiu L."/>
            <person name="Villar-Briones A."/>
            <person name="Aparecida-Saddi V."/>
            <person name="Campos-Telles M.P."/>
            <person name="Grau M."/>
            <person name="Mikheyev A.S."/>
        </authorList>
    </citation>
    <scope>NUCLEOTIDE SEQUENCE</scope>
    <source>
        <tissue evidence="2">Venom_gland</tissue>
    </source>
</reference>
<keyword evidence="1" id="KW-0472">Membrane</keyword>
<accession>A0A2D4PKZ6</accession>
<proteinExistence type="predicted"/>
<reference evidence="2" key="1">
    <citation type="submission" date="2017-07" db="EMBL/GenBank/DDBJ databases">
        <authorList>
            <person name="Mikheyev A."/>
            <person name="Grau M."/>
        </authorList>
    </citation>
    <scope>NUCLEOTIDE SEQUENCE</scope>
    <source>
        <tissue evidence="2">Venom_gland</tissue>
    </source>
</reference>
<evidence type="ECO:0000313" key="2">
    <source>
        <dbReference type="EMBL" id="LAB57773.1"/>
    </source>
</evidence>
<dbReference type="AlphaFoldDB" id="A0A2D4PKZ6"/>
<protein>
    <submittedName>
        <fullName evidence="2">Uncharacterized protein</fullName>
    </submittedName>
</protein>